<dbReference type="EMBL" id="AAPI01000001">
    <property type="protein sequence ID" value="EAS47902.1"/>
    <property type="molecule type" value="Genomic_DNA"/>
</dbReference>
<accession>Q1YV06</accession>
<proteinExistence type="predicted"/>
<evidence type="ECO:0000313" key="4">
    <source>
        <dbReference type="Proteomes" id="UP000005555"/>
    </source>
</evidence>
<organism evidence="3 4">
    <name type="scientific">gamma proteobacterium HTCC2207</name>
    <dbReference type="NCBI Taxonomy" id="314287"/>
    <lineage>
        <taxon>Bacteria</taxon>
        <taxon>Pseudomonadati</taxon>
        <taxon>Pseudomonadota</taxon>
        <taxon>Gammaproteobacteria</taxon>
        <taxon>Cellvibrionales</taxon>
        <taxon>Porticoccaceae</taxon>
        <taxon>SAR92 clade</taxon>
    </lineage>
</organism>
<dbReference type="AlphaFoldDB" id="Q1YV06"/>
<feature type="domain" description="LysM" evidence="2">
    <location>
        <begin position="38"/>
        <end position="86"/>
    </location>
</feature>
<dbReference type="PROSITE" id="PS51782">
    <property type="entry name" value="LYSM"/>
    <property type="match status" value="1"/>
</dbReference>
<name>Q1YV06_9GAMM</name>
<dbReference type="eggNOG" id="COG1652">
    <property type="taxonomic scope" value="Bacteria"/>
</dbReference>
<dbReference type="Pfam" id="PF01476">
    <property type="entry name" value="LysM"/>
    <property type="match status" value="1"/>
</dbReference>
<dbReference type="InterPro" id="IPR018392">
    <property type="entry name" value="LysM"/>
</dbReference>
<dbReference type="HOGENOM" id="CLU_2000598_0_0_6"/>
<dbReference type="Proteomes" id="UP000005555">
    <property type="component" value="Unassembled WGS sequence"/>
</dbReference>
<dbReference type="CDD" id="cd00118">
    <property type="entry name" value="LysM"/>
    <property type="match status" value="1"/>
</dbReference>
<dbReference type="PANTHER" id="PTHR34700">
    <property type="entry name" value="POTASSIUM BINDING PROTEIN KBP"/>
    <property type="match status" value="1"/>
</dbReference>
<evidence type="ECO:0000259" key="2">
    <source>
        <dbReference type="PROSITE" id="PS51782"/>
    </source>
</evidence>
<dbReference type="InterPro" id="IPR052196">
    <property type="entry name" value="Bact_Kbp"/>
</dbReference>
<protein>
    <recommendedName>
        <fullName evidence="2">LysM domain-containing protein</fullName>
    </recommendedName>
</protein>
<dbReference type="PANTHER" id="PTHR34700:SF4">
    <property type="entry name" value="PHAGE-LIKE ELEMENT PBSX PROTEIN XKDP"/>
    <property type="match status" value="1"/>
</dbReference>
<dbReference type="STRING" id="314287.GB2207_08836"/>
<feature type="signal peptide" evidence="1">
    <location>
        <begin position="1"/>
        <end position="26"/>
    </location>
</feature>
<keyword evidence="1" id="KW-0732">Signal</keyword>
<comment type="caution">
    <text evidence="3">The sequence shown here is derived from an EMBL/GenBank/DDBJ whole genome shotgun (WGS) entry which is preliminary data.</text>
</comment>
<reference evidence="3 4" key="1">
    <citation type="submission" date="2006-03" db="EMBL/GenBank/DDBJ databases">
        <authorList>
            <person name="Giovannoni S.J."/>
            <person name="Cho J.-C."/>
            <person name="Ferriera S."/>
            <person name="Johnson J."/>
            <person name="Kravitz S."/>
            <person name="Halpern A."/>
            <person name="Remington K."/>
            <person name="Beeson K."/>
            <person name="Tran B."/>
            <person name="Rogers Y.-H."/>
            <person name="Friedman R."/>
            <person name="Venter J.C."/>
        </authorList>
    </citation>
    <scope>NUCLEOTIDE SEQUENCE [LARGE SCALE GENOMIC DNA]</scope>
    <source>
        <strain evidence="3 4">HTCC2207</strain>
    </source>
</reference>
<feature type="chain" id="PRO_5004197860" description="LysM domain-containing protein" evidence="1">
    <location>
        <begin position="27"/>
        <end position="124"/>
    </location>
</feature>
<gene>
    <name evidence="3" type="ORF">GB2207_08836</name>
</gene>
<evidence type="ECO:0000313" key="3">
    <source>
        <dbReference type="EMBL" id="EAS47902.1"/>
    </source>
</evidence>
<dbReference type="Gene3D" id="3.10.350.10">
    <property type="entry name" value="LysM domain"/>
    <property type="match status" value="1"/>
</dbReference>
<keyword evidence="4" id="KW-1185">Reference proteome</keyword>
<dbReference type="InterPro" id="IPR036779">
    <property type="entry name" value="LysM_dom_sf"/>
</dbReference>
<dbReference type="SUPFAM" id="SSF54106">
    <property type="entry name" value="LysM domain"/>
    <property type="match status" value="1"/>
</dbReference>
<evidence type="ECO:0000256" key="1">
    <source>
        <dbReference type="SAM" id="SignalP"/>
    </source>
</evidence>
<sequence length="124" mass="13876">MKKFGFSTALLTAVLFISLVSIPSFSNQTVLINKDVPDSYTVVRGDTLWDISAVFLQDPWMWPEIWHANQQIDNPHLIYPGDIISLVYINGVPQLKIVRSGEVKLSPEIRSLDHGDAITALPVM</sequence>